<keyword evidence="1" id="KW-0812">Transmembrane</keyword>
<organism evidence="2 3">
    <name type="scientific">Botryobasidium botryosum (strain FD-172 SS1)</name>
    <dbReference type="NCBI Taxonomy" id="930990"/>
    <lineage>
        <taxon>Eukaryota</taxon>
        <taxon>Fungi</taxon>
        <taxon>Dikarya</taxon>
        <taxon>Basidiomycota</taxon>
        <taxon>Agaricomycotina</taxon>
        <taxon>Agaricomycetes</taxon>
        <taxon>Cantharellales</taxon>
        <taxon>Botryobasidiaceae</taxon>
        <taxon>Botryobasidium</taxon>
    </lineage>
</organism>
<evidence type="ECO:0000313" key="2">
    <source>
        <dbReference type="EMBL" id="KDQ17226.1"/>
    </source>
</evidence>
<evidence type="ECO:0000256" key="1">
    <source>
        <dbReference type="SAM" id="Phobius"/>
    </source>
</evidence>
<protein>
    <recommendedName>
        <fullName evidence="4">Glucose receptor Git3 N-terminal domain-containing protein</fullName>
    </recommendedName>
</protein>
<gene>
    <name evidence="2" type="ORF">BOTBODRAFT_601010</name>
</gene>
<dbReference type="InParanoid" id="A0A067N0B2"/>
<dbReference type="OrthoDB" id="100006at2759"/>
<evidence type="ECO:0008006" key="4">
    <source>
        <dbReference type="Google" id="ProtNLM"/>
    </source>
</evidence>
<evidence type="ECO:0000313" key="3">
    <source>
        <dbReference type="Proteomes" id="UP000027195"/>
    </source>
</evidence>
<dbReference type="HOGENOM" id="CLU_1669112_0_0_1"/>
<dbReference type="EMBL" id="KL198024">
    <property type="protein sequence ID" value="KDQ17226.1"/>
    <property type="molecule type" value="Genomic_DNA"/>
</dbReference>
<sequence>MSACTESDLGRQDIIGLTVMALVGSLSIAFVLVFFGLVLRNVFIQRRHPFQSHLDIYLASLFTADIFRGLTAAVNWRWVVTGKVVCGTHCNIQGALIQFGSAGVSLSTLASLNFDSSPCSLRAAERKNTRRFQSIHFRSYFSYGRHHFPNGLQYASYH</sequence>
<accession>A0A067N0B2</accession>
<dbReference type="STRING" id="930990.A0A067N0B2"/>
<keyword evidence="1" id="KW-1133">Transmembrane helix</keyword>
<dbReference type="Proteomes" id="UP000027195">
    <property type="component" value="Unassembled WGS sequence"/>
</dbReference>
<name>A0A067N0B2_BOTB1</name>
<keyword evidence="3" id="KW-1185">Reference proteome</keyword>
<feature type="transmembrane region" description="Helical" evidence="1">
    <location>
        <begin position="14"/>
        <end position="39"/>
    </location>
</feature>
<keyword evidence="1" id="KW-0472">Membrane</keyword>
<proteinExistence type="predicted"/>
<dbReference type="AlphaFoldDB" id="A0A067N0B2"/>
<reference evidence="3" key="1">
    <citation type="journal article" date="2014" name="Proc. Natl. Acad. Sci. U.S.A.">
        <title>Extensive sampling of basidiomycete genomes demonstrates inadequacy of the white-rot/brown-rot paradigm for wood decay fungi.</title>
        <authorList>
            <person name="Riley R."/>
            <person name="Salamov A.A."/>
            <person name="Brown D.W."/>
            <person name="Nagy L.G."/>
            <person name="Floudas D."/>
            <person name="Held B.W."/>
            <person name="Levasseur A."/>
            <person name="Lombard V."/>
            <person name="Morin E."/>
            <person name="Otillar R."/>
            <person name="Lindquist E.A."/>
            <person name="Sun H."/>
            <person name="LaButti K.M."/>
            <person name="Schmutz J."/>
            <person name="Jabbour D."/>
            <person name="Luo H."/>
            <person name="Baker S.E."/>
            <person name="Pisabarro A.G."/>
            <person name="Walton J.D."/>
            <person name="Blanchette R.A."/>
            <person name="Henrissat B."/>
            <person name="Martin F."/>
            <person name="Cullen D."/>
            <person name="Hibbett D.S."/>
            <person name="Grigoriev I.V."/>
        </authorList>
    </citation>
    <scope>NUCLEOTIDE SEQUENCE [LARGE SCALE GENOMIC DNA]</scope>
    <source>
        <strain evidence="3">FD-172 SS1</strain>
    </source>
</reference>